<organism evidence="1 2">
    <name type="scientific">Streptomyces cahuitamycinicus</name>
    <dbReference type="NCBI Taxonomy" id="2070367"/>
    <lineage>
        <taxon>Bacteria</taxon>
        <taxon>Bacillati</taxon>
        <taxon>Actinomycetota</taxon>
        <taxon>Actinomycetes</taxon>
        <taxon>Kitasatosporales</taxon>
        <taxon>Streptomycetaceae</taxon>
        <taxon>Streptomyces</taxon>
    </lineage>
</organism>
<accession>A0A2N8TMR5</accession>
<dbReference type="AlphaFoldDB" id="A0A2N8TMR5"/>
<dbReference type="OrthoDB" id="5193571at2"/>
<evidence type="ECO:0000313" key="2">
    <source>
        <dbReference type="Proteomes" id="UP000235943"/>
    </source>
</evidence>
<name>A0A2N8TMR5_9ACTN</name>
<protein>
    <submittedName>
        <fullName evidence="1">Uncharacterized protein</fullName>
    </submittedName>
</protein>
<comment type="caution">
    <text evidence="1">The sequence shown here is derived from an EMBL/GenBank/DDBJ whole genome shotgun (WGS) entry which is preliminary data.</text>
</comment>
<gene>
    <name evidence="1" type="ORF">C1J00_20895</name>
</gene>
<reference evidence="1 2" key="1">
    <citation type="submission" date="2018-01" db="EMBL/GenBank/DDBJ databases">
        <title>Draft genome sequence of Streptomyces sp. 13K301.</title>
        <authorList>
            <person name="Sahin N."/>
            <person name="Saygin H."/>
            <person name="Ay H."/>
        </authorList>
    </citation>
    <scope>NUCLEOTIDE SEQUENCE [LARGE SCALE GENOMIC DNA]</scope>
    <source>
        <strain evidence="1 2">13K301</strain>
    </source>
</reference>
<dbReference type="EMBL" id="POUC01000151">
    <property type="protein sequence ID" value="PNG20324.1"/>
    <property type="molecule type" value="Genomic_DNA"/>
</dbReference>
<dbReference type="Proteomes" id="UP000235943">
    <property type="component" value="Unassembled WGS sequence"/>
</dbReference>
<keyword evidence="2" id="KW-1185">Reference proteome</keyword>
<sequence>MTLWQPGMLITAGRLNDGVDAVTTDAGLVAATGFAVNDFRGQRSGKNVTLDIYMHRTGADIAVTGGNVPDTAVCTVPVGWRPNNGTLNGSWDDGTAGGGFVIGNDGVCTLRTSNGSLIRGDATAPTGQGANLRLHADFILV</sequence>
<dbReference type="RefSeq" id="WP_102910592.1">
    <property type="nucleotide sequence ID" value="NZ_POUC01000151.1"/>
</dbReference>
<evidence type="ECO:0000313" key="1">
    <source>
        <dbReference type="EMBL" id="PNG20324.1"/>
    </source>
</evidence>
<proteinExistence type="predicted"/>